<organism evidence="5 6">
    <name type="scientific">Microbispora cellulosiformans</name>
    <dbReference type="NCBI Taxonomy" id="2614688"/>
    <lineage>
        <taxon>Bacteria</taxon>
        <taxon>Bacillati</taxon>
        <taxon>Actinomycetota</taxon>
        <taxon>Actinomycetes</taxon>
        <taxon>Streptosporangiales</taxon>
        <taxon>Streptosporangiaceae</taxon>
        <taxon>Microbispora</taxon>
    </lineage>
</organism>
<feature type="domain" description="HTH lacI-type" evidence="4">
    <location>
        <begin position="15"/>
        <end position="69"/>
    </location>
</feature>
<keyword evidence="1" id="KW-0805">Transcription regulation</keyword>
<dbReference type="Gene3D" id="1.10.260.40">
    <property type="entry name" value="lambda repressor-like DNA-binding domains"/>
    <property type="match status" value="1"/>
</dbReference>
<dbReference type="GO" id="GO:0003700">
    <property type="term" value="F:DNA-binding transcription factor activity"/>
    <property type="evidence" value="ECO:0007669"/>
    <property type="project" value="TreeGrafter"/>
</dbReference>
<dbReference type="PANTHER" id="PTHR30146:SF109">
    <property type="entry name" value="HTH-TYPE TRANSCRIPTIONAL REGULATOR GALS"/>
    <property type="match status" value="1"/>
</dbReference>
<comment type="caution">
    <text evidence="5">The sequence shown here is derived from an EMBL/GenBank/DDBJ whole genome shotgun (WGS) entry which is preliminary data.</text>
</comment>
<dbReference type="InterPro" id="IPR010982">
    <property type="entry name" value="Lambda_DNA-bd_dom_sf"/>
</dbReference>
<protein>
    <submittedName>
        <fullName evidence="5">LacI family transcriptional regulator</fullName>
    </submittedName>
</protein>
<evidence type="ECO:0000256" key="2">
    <source>
        <dbReference type="ARBA" id="ARBA00023125"/>
    </source>
</evidence>
<name>A0A5J5JYG4_9ACTN</name>
<evidence type="ECO:0000259" key="4">
    <source>
        <dbReference type="PROSITE" id="PS50932"/>
    </source>
</evidence>
<dbReference type="SMART" id="SM00354">
    <property type="entry name" value="HTH_LACI"/>
    <property type="match status" value="1"/>
</dbReference>
<sequence>MKPVTARCDSVWSVATIRELARLCGVSPATVSRVFNNPEVVNAKTREQVLRTARQIGYLPNESARTLATKKSFMVGLLWDTDHRRPGWRHPFFQEILIGLKTALSGRGYHLLMLATSGEHTDDAYVRAARRHNLDGVVMIDSGTSDPSLRHLAESGVPCVSLDRPVQGPRATYVTSDNVGGARQAVRHLHEQGRQAIATITGPAHTRPGAERLQGYQEELALLRLPYRPEHVAEGDFYVTGGEAAMRRLLETDERPDAVFVAGDEMAVGALRAIAEAGLKVPEDIAVVGFDDIEVAALVPPGLTTIAQDKDGFGAAAAEALVSMINGADAPPARILPTTLVVRGSSTPSI</sequence>
<proteinExistence type="predicted"/>
<dbReference type="CDD" id="cd01392">
    <property type="entry name" value="HTH_LacI"/>
    <property type="match status" value="1"/>
</dbReference>
<dbReference type="SUPFAM" id="SSF53822">
    <property type="entry name" value="Periplasmic binding protein-like I"/>
    <property type="match status" value="1"/>
</dbReference>
<keyword evidence="6" id="KW-1185">Reference proteome</keyword>
<evidence type="ECO:0000313" key="6">
    <source>
        <dbReference type="Proteomes" id="UP000327011"/>
    </source>
</evidence>
<dbReference type="CDD" id="cd06267">
    <property type="entry name" value="PBP1_LacI_sugar_binding-like"/>
    <property type="match status" value="1"/>
</dbReference>
<dbReference type="SUPFAM" id="SSF47413">
    <property type="entry name" value="lambda repressor-like DNA-binding domains"/>
    <property type="match status" value="1"/>
</dbReference>
<reference evidence="5 6" key="1">
    <citation type="submission" date="2019-09" db="EMBL/GenBank/DDBJ databases">
        <title>Screening of Novel Bioactive Compounds from Soil-Associated.</title>
        <authorList>
            <person name="Gong X."/>
        </authorList>
    </citation>
    <scope>NUCLEOTIDE SEQUENCE [LARGE SCALE GENOMIC DNA]</scope>
    <source>
        <strain evidence="5 6">Gxj-6</strain>
    </source>
</reference>
<dbReference type="EMBL" id="VYTZ01000007">
    <property type="protein sequence ID" value="KAA9376868.1"/>
    <property type="molecule type" value="Genomic_DNA"/>
</dbReference>
<dbReference type="Pfam" id="PF00356">
    <property type="entry name" value="LacI"/>
    <property type="match status" value="1"/>
</dbReference>
<dbReference type="GO" id="GO:0000976">
    <property type="term" value="F:transcription cis-regulatory region binding"/>
    <property type="evidence" value="ECO:0007669"/>
    <property type="project" value="TreeGrafter"/>
</dbReference>
<gene>
    <name evidence="5" type="ORF">F5972_20565</name>
</gene>
<accession>A0A5J5JYG4</accession>
<dbReference type="PROSITE" id="PS50932">
    <property type="entry name" value="HTH_LACI_2"/>
    <property type="match status" value="1"/>
</dbReference>
<dbReference type="PANTHER" id="PTHR30146">
    <property type="entry name" value="LACI-RELATED TRANSCRIPTIONAL REPRESSOR"/>
    <property type="match status" value="1"/>
</dbReference>
<dbReference type="InterPro" id="IPR046335">
    <property type="entry name" value="LacI/GalR-like_sensor"/>
</dbReference>
<evidence type="ECO:0000313" key="5">
    <source>
        <dbReference type="EMBL" id="KAA9376868.1"/>
    </source>
</evidence>
<keyword evidence="3" id="KW-0804">Transcription</keyword>
<dbReference type="InterPro" id="IPR028082">
    <property type="entry name" value="Peripla_BP_I"/>
</dbReference>
<evidence type="ECO:0000256" key="3">
    <source>
        <dbReference type="ARBA" id="ARBA00023163"/>
    </source>
</evidence>
<dbReference type="Pfam" id="PF13377">
    <property type="entry name" value="Peripla_BP_3"/>
    <property type="match status" value="1"/>
</dbReference>
<dbReference type="Proteomes" id="UP000327011">
    <property type="component" value="Unassembled WGS sequence"/>
</dbReference>
<evidence type="ECO:0000256" key="1">
    <source>
        <dbReference type="ARBA" id="ARBA00023015"/>
    </source>
</evidence>
<dbReference type="AlphaFoldDB" id="A0A5J5JYG4"/>
<dbReference type="Gene3D" id="3.40.50.2300">
    <property type="match status" value="2"/>
</dbReference>
<dbReference type="InterPro" id="IPR000843">
    <property type="entry name" value="HTH_LacI"/>
</dbReference>
<keyword evidence="2" id="KW-0238">DNA-binding</keyword>